<protein>
    <submittedName>
        <fullName evidence="2">Uncharacterized protein</fullName>
    </submittedName>
</protein>
<dbReference type="Proteomes" id="UP000176725">
    <property type="component" value="Unassembled WGS sequence"/>
</dbReference>
<accession>A0A1F8BJD8</accession>
<name>A0A1F8BJD8_9BACT</name>
<organism evidence="2 3">
    <name type="scientific">Candidatus Woesebacteria bacterium RIFCSPLOWO2_01_FULL_39_25</name>
    <dbReference type="NCBI Taxonomy" id="1802521"/>
    <lineage>
        <taxon>Bacteria</taxon>
        <taxon>Candidatus Woeseibacteriota</taxon>
    </lineage>
</organism>
<proteinExistence type="predicted"/>
<reference evidence="2 3" key="1">
    <citation type="journal article" date="2016" name="Nat. Commun.">
        <title>Thousands of microbial genomes shed light on interconnected biogeochemical processes in an aquifer system.</title>
        <authorList>
            <person name="Anantharaman K."/>
            <person name="Brown C.T."/>
            <person name="Hug L.A."/>
            <person name="Sharon I."/>
            <person name="Castelle C.J."/>
            <person name="Probst A.J."/>
            <person name="Thomas B.C."/>
            <person name="Singh A."/>
            <person name="Wilkins M.J."/>
            <person name="Karaoz U."/>
            <person name="Brodie E.L."/>
            <person name="Williams K.H."/>
            <person name="Hubbard S.S."/>
            <person name="Banfield J.F."/>
        </authorList>
    </citation>
    <scope>NUCLEOTIDE SEQUENCE [LARGE SCALE GENOMIC DNA]</scope>
</reference>
<feature type="compositionally biased region" description="Polar residues" evidence="1">
    <location>
        <begin position="49"/>
        <end position="60"/>
    </location>
</feature>
<feature type="compositionally biased region" description="Basic and acidic residues" evidence="1">
    <location>
        <begin position="38"/>
        <end position="47"/>
    </location>
</feature>
<dbReference type="EMBL" id="MGHH01000013">
    <property type="protein sequence ID" value="OGM64181.1"/>
    <property type="molecule type" value="Genomic_DNA"/>
</dbReference>
<gene>
    <name evidence="2" type="ORF">A2893_03595</name>
</gene>
<sequence length="60" mass="6544">MSERQGTPEESRVYIVKTDGSEVWVKPDTLGQGATRSITEHASEVRSTEVATQPTKPSTP</sequence>
<evidence type="ECO:0000313" key="3">
    <source>
        <dbReference type="Proteomes" id="UP000176725"/>
    </source>
</evidence>
<evidence type="ECO:0000256" key="1">
    <source>
        <dbReference type="SAM" id="MobiDB-lite"/>
    </source>
</evidence>
<comment type="caution">
    <text evidence="2">The sequence shown here is derived from an EMBL/GenBank/DDBJ whole genome shotgun (WGS) entry which is preliminary data.</text>
</comment>
<dbReference type="AlphaFoldDB" id="A0A1F8BJD8"/>
<feature type="region of interest" description="Disordered" evidence="1">
    <location>
        <begin position="34"/>
        <end position="60"/>
    </location>
</feature>
<evidence type="ECO:0000313" key="2">
    <source>
        <dbReference type="EMBL" id="OGM64181.1"/>
    </source>
</evidence>